<dbReference type="Pfam" id="PF06985">
    <property type="entry name" value="HET"/>
    <property type="match status" value="1"/>
</dbReference>
<dbReference type="EMBL" id="CABFNP030000627">
    <property type="protein sequence ID" value="CAI6066392.1"/>
    <property type="molecule type" value="Genomic_DNA"/>
</dbReference>
<sequence length="658" mass="73533">MLCKVCREVLQGIWDTPNTRKVCRVDEYFGPIFPEPLGLDDGDFSRPDNFMFGHHATSESFQKSVRDDCSLCCMFKEEQEAHPKAIELGYYSLFKFASIDDIPSVNLAVGDKYGGINLCQYDDKSLSLNLGTSTGDEATWEVIHNWLHDCLDDHERCNQPTSYLPPRLLRLEKPTSTFHIIDGSVITPGAQYVTLSHSFIPSNFRLTESTLASLSEPQPLSALPLAYRDAFTIVDRLGLSYLWIDQLCVLQDDQSDQLLNANETSRIFSRALLGICAADSTDPYSGLFTGRDPDLMMPTILKLPFGGLEATSYILETDRELVGADAFHKEPASTNAQIFRQRLLSPRMIHFGQRLVYWECYGSICDEVNLGGWPAPTGLSMGREGEMADDNSSFNDNWKPLMGVQFPVKSNYVDQIFTRWFHLLREYSRCAVTSSVEKLQNIQFVAENMKRLLQVQGCNDTSYLAGMWRLMLPKGLVWSVSGAGMRPAVSQVPSWSWASVDGVIDFHVRCPTDANTGLFCEFISVGMSLSAEGLLGGVITLRGKLVLAKMRTHPENEDGETLHAVVSYLEQSVDYAGEDHCGTVLFDTKKDVSGEVFCFPISGTWGTADTYWFSGLALSRLSDGTYLRCGVWTFAGTKKEHALMFFHSLPPEQEITIV</sequence>
<dbReference type="PANTHER" id="PTHR33112">
    <property type="entry name" value="DOMAIN PROTEIN, PUTATIVE-RELATED"/>
    <property type="match status" value="1"/>
</dbReference>
<dbReference type="AlphaFoldDB" id="A0AA35LT86"/>
<accession>A0AA35LT86</accession>
<proteinExistence type="predicted"/>
<reference evidence="2" key="1">
    <citation type="submission" date="2023-01" db="EMBL/GenBank/DDBJ databases">
        <authorList>
            <person name="Piombo E."/>
        </authorList>
    </citation>
    <scope>NUCLEOTIDE SEQUENCE</scope>
</reference>
<evidence type="ECO:0000313" key="2">
    <source>
        <dbReference type="EMBL" id="CAI6066392.1"/>
    </source>
</evidence>
<dbReference type="Proteomes" id="UP001160390">
    <property type="component" value="Unassembled WGS sequence"/>
</dbReference>
<evidence type="ECO:0000313" key="3">
    <source>
        <dbReference type="Proteomes" id="UP001160390"/>
    </source>
</evidence>
<gene>
    <name evidence="2" type="ORF">CCHLO57077_00015714</name>
</gene>
<keyword evidence="3" id="KW-1185">Reference proteome</keyword>
<comment type="caution">
    <text evidence="2">The sequence shown here is derived from an EMBL/GenBank/DDBJ whole genome shotgun (WGS) entry which is preliminary data.</text>
</comment>
<protein>
    <recommendedName>
        <fullName evidence="1">Heterokaryon incompatibility domain-containing protein</fullName>
    </recommendedName>
</protein>
<feature type="domain" description="Heterokaryon incompatibility" evidence="1">
    <location>
        <begin position="192"/>
        <end position="291"/>
    </location>
</feature>
<evidence type="ECO:0000259" key="1">
    <source>
        <dbReference type="Pfam" id="PF06985"/>
    </source>
</evidence>
<name>A0AA35LT86_9HYPO</name>
<organism evidence="2 3">
    <name type="scientific">Clonostachys chloroleuca</name>
    <dbReference type="NCBI Taxonomy" id="1926264"/>
    <lineage>
        <taxon>Eukaryota</taxon>
        <taxon>Fungi</taxon>
        <taxon>Dikarya</taxon>
        <taxon>Ascomycota</taxon>
        <taxon>Pezizomycotina</taxon>
        <taxon>Sordariomycetes</taxon>
        <taxon>Hypocreomycetidae</taxon>
        <taxon>Hypocreales</taxon>
        <taxon>Bionectriaceae</taxon>
        <taxon>Clonostachys</taxon>
    </lineage>
</organism>
<dbReference type="InterPro" id="IPR010730">
    <property type="entry name" value="HET"/>
</dbReference>
<dbReference type="PANTHER" id="PTHR33112:SF16">
    <property type="entry name" value="HETEROKARYON INCOMPATIBILITY DOMAIN-CONTAINING PROTEIN"/>
    <property type="match status" value="1"/>
</dbReference>